<feature type="signal peptide" evidence="9">
    <location>
        <begin position="1"/>
        <end position="23"/>
    </location>
</feature>
<evidence type="ECO:0000256" key="1">
    <source>
        <dbReference type="ARBA" id="ARBA00004609"/>
    </source>
</evidence>
<dbReference type="FunFam" id="1.10.110.10:FF:000001">
    <property type="entry name" value="Bifunctional inhibitor/lipid-transfer protein/seed storage 2S albumin superfamily protein"/>
    <property type="match status" value="1"/>
</dbReference>
<keyword evidence="3" id="KW-0336">GPI-anchor</keyword>
<evidence type="ECO:0000256" key="2">
    <source>
        <dbReference type="ARBA" id="ARBA00009748"/>
    </source>
</evidence>
<keyword evidence="8" id="KW-1133">Transmembrane helix</keyword>
<evidence type="ECO:0000256" key="6">
    <source>
        <dbReference type="ARBA" id="ARBA00023180"/>
    </source>
</evidence>
<gene>
    <name evidence="11" type="ORF">HPP92_015128</name>
</gene>
<dbReference type="OrthoDB" id="911994at2759"/>
<evidence type="ECO:0000256" key="4">
    <source>
        <dbReference type="ARBA" id="ARBA00022729"/>
    </source>
</evidence>
<dbReference type="Gene3D" id="1.10.110.10">
    <property type="entry name" value="Plant lipid-transfer and hydrophobic proteins"/>
    <property type="match status" value="1"/>
</dbReference>
<keyword evidence="7" id="KW-0449">Lipoprotein</keyword>
<dbReference type="CDD" id="cd00010">
    <property type="entry name" value="AAI_LTSS"/>
    <property type="match status" value="1"/>
</dbReference>
<dbReference type="InterPro" id="IPR016140">
    <property type="entry name" value="Bifunc_inhib/LTP/seed_store"/>
</dbReference>
<keyword evidence="8" id="KW-0812">Transmembrane</keyword>
<keyword evidence="6" id="KW-0325">Glycoprotein</keyword>
<evidence type="ECO:0000256" key="7">
    <source>
        <dbReference type="ARBA" id="ARBA00023288"/>
    </source>
</evidence>
<evidence type="ECO:0000256" key="3">
    <source>
        <dbReference type="ARBA" id="ARBA00022622"/>
    </source>
</evidence>
<name>A0A835QVA4_VANPL</name>
<evidence type="ECO:0000313" key="12">
    <source>
        <dbReference type="Proteomes" id="UP000639772"/>
    </source>
</evidence>
<keyword evidence="4 9" id="KW-0732">Signal</keyword>
<dbReference type="AlphaFoldDB" id="A0A835QVA4"/>
<dbReference type="PANTHER" id="PTHR33044">
    <property type="entry name" value="BIFUNCTIONAL INHIBITOR/LIPID-TRANSFER PROTEIN/SEED STORAGE 2S ALBUMIN SUPERFAMILY PROTEIN-RELATED"/>
    <property type="match status" value="1"/>
</dbReference>
<dbReference type="SMART" id="SM00499">
    <property type="entry name" value="AAI"/>
    <property type="match status" value="1"/>
</dbReference>
<dbReference type="InterPro" id="IPR036312">
    <property type="entry name" value="Bifun_inhib/LTP/seed_sf"/>
</dbReference>
<evidence type="ECO:0000313" key="11">
    <source>
        <dbReference type="EMBL" id="KAG0475442.1"/>
    </source>
</evidence>
<dbReference type="InterPro" id="IPR000528">
    <property type="entry name" value="Plant_nsLTP"/>
</dbReference>
<evidence type="ECO:0000256" key="8">
    <source>
        <dbReference type="SAM" id="Phobius"/>
    </source>
</evidence>
<dbReference type="Pfam" id="PF14368">
    <property type="entry name" value="LTP_2"/>
    <property type="match status" value="1"/>
</dbReference>
<evidence type="ECO:0000259" key="10">
    <source>
        <dbReference type="SMART" id="SM00499"/>
    </source>
</evidence>
<comment type="subcellular location">
    <subcellularLocation>
        <location evidence="1">Cell membrane</location>
        <topology evidence="1">Lipid-anchor</topology>
        <topology evidence="1">GPI-anchor</topology>
    </subcellularLocation>
</comment>
<dbReference type="GO" id="GO:0008289">
    <property type="term" value="F:lipid binding"/>
    <property type="evidence" value="ECO:0007669"/>
    <property type="project" value="InterPro"/>
</dbReference>
<keyword evidence="5" id="KW-1015">Disulfide bond</keyword>
<organism evidence="11 12">
    <name type="scientific">Vanilla planifolia</name>
    <name type="common">Vanilla</name>
    <dbReference type="NCBI Taxonomy" id="51239"/>
    <lineage>
        <taxon>Eukaryota</taxon>
        <taxon>Viridiplantae</taxon>
        <taxon>Streptophyta</taxon>
        <taxon>Embryophyta</taxon>
        <taxon>Tracheophyta</taxon>
        <taxon>Spermatophyta</taxon>
        <taxon>Magnoliopsida</taxon>
        <taxon>Liliopsida</taxon>
        <taxon>Asparagales</taxon>
        <taxon>Orchidaceae</taxon>
        <taxon>Vanilloideae</taxon>
        <taxon>Vanilleae</taxon>
        <taxon>Vanilla</taxon>
    </lineage>
</organism>
<dbReference type="EMBL" id="JADCNM010000007">
    <property type="protein sequence ID" value="KAG0475442.1"/>
    <property type="molecule type" value="Genomic_DNA"/>
</dbReference>
<feature type="transmembrane region" description="Helical" evidence="8">
    <location>
        <begin position="134"/>
        <end position="151"/>
    </location>
</feature>
<dbReference type="GO" id="GO:0006869">
    <property type="term" value="P:lipid transport"/>
    <property type="evidence" value="ECO:0007669"/>
    <property type="project" value="InterPro"/>
</dbReference>
<dbReference type="Proteomes" id="UP000639772">
    <property type="component" value="Chromosome 7"/>
</dbReference>
<evidence type="ECO:0000256" key="9">
    <source>
        <dbReference type="SAM" id="SignalP"/>
    </source>
</evidence>
<dbReference type="GO" id="GO:0098552">
    <property type="term" value="C:side of membrane"/>
    <property type="evidence" value="ECO:0007669"/>
    <property type="project" value="UniProtKB-KW"/>
</dbReference>
<sequence length="157" mass="16253">MDSKELAKVLAVFMLTMSTRAWAQSTADCTSTILGLAPCLSYVSGSSQTPSASCCSQLATVVQSNPVCLCLVLGGGASQFGVTINQTLALNLPVACDVRTPPVSRCKGVTDVSSPAQAPGGVTNVSRGRLLQPVATHVAFSLALVVVVYLFEPFVIF</sequence>
<dbReference type="InterPro" id="IPR043325">
    <property type="entry name" value="LTSS"/>
</dbReference>
<feature type="chain" id="PRO_5032585649" description="Bifunctional inhibitor/plant lipid transfer protein/seed storage helical domain-containing protein" evidence="9">
    <location>
        <begin position="24"/>
        <end position="157"/>
    </location>
</feature>
<dbReference type="SUPFAM" id="SSF47699">
    <property type="entry name" value="Bifunctional inhibitor/lipid-transfer protein/seed storage 2S albumin"/>
    <property type="match status" value="1"/>
</dbReference>
<reference evidence="11 12" key="1">
    <citation type="journal article" date="2020" name="Nat. Food">
        <title>A phased Vanilla planifolia genome enables genetic improvement of flavour and production.</title>
        <authorList>
            <person name="Hasing T."/>
            <person name="Tang H."/>
            <person name="Brym M."/>
            <person name="Khazi F."/>
            <person name="Huang T."/>
            <person name="Chambers A.H."/>
        </authorList>
    </citation>
    <scope>NUCLEOTIDE SEQUENCE [LARGE SCALE GENOMIC DNA]</scope>
    <source>
        <tissue evidence="11">Leaf</tissue>
    </source>
</reference>
<proteinExistence type="inferred from homology"/>
<comment type="similarity">
    <text evidence="2">Belongs to the plant LTP family.</text>
</comment>
<evidence type="ECO:0000256" key="5">
    <source>
        <dbReference type="ARBA" id="ARBA00023157"/>
    </source>
</evidence>
<feature type="domain" description="Bifunctional inhibitor/plant lipid transfer protein/seed storage helical" evidence="10">
    <location>
        <begin position="29"/>
        <end position="106"/>
    </location>
</feature>
<accession>A0A835QVA4</accession>
<dbReference type="PRINTS" id="PR00382">
    <property type="entry name" value="LIPIDTRNSFER"/>
</dbReference>
<comment type="caution">
    <text evidence="11">The sequence shown here is derived from an EMBL/GenBank/DDBJ whole genome shotgun (WGS) entry which is preliminary data.</text>
</comment>
<keyword evidence="8" id="KW-0472">Membrane</keyword>
<dbReference type="GO" id="GO:0005886">
    <property type="term" value="C:plasma membrane"/>
    <property type="evidence" value="ECO:0007669"/>
    <property type="project" value="UniProtKB-SubCell"/>
</dbReference>
<protein>
    <recommendedName>
        <fullName evidence="10">Bifunctional inhibitor/plant lipid transfer protein/seed storage helical domain-containing protein</fullName>
    </recommendedName>
</protein>